<evidence type="ECO:0000256" key="1">
    <source>
        <dbReference type="SAM" id="MobiDB-lite"/>
    </source>
</evidence>
<protein>
    <recommendedName>
        <fullName evidence="4">Lipoprotein</fullName>
    </recommendedName>
</protein>
<dbReference type="PROSITE" id="PS51257">
    <property type="entry name" value="PROKAR_LIPOPROTEIN"/>
    <property type="match status" value="1"/>
</dbReference>
<dbReference type="EMBL" id="BAABFX010000009">
    <property type="protein sequence ID" value="GAA4388955.1"/>
    <property type="molecule type" value="Genomic_DNA"/>
</dbReference>
<comment type="caution">
    <text evidence="2">The sequence shown here is derived from an EMBL/GenBank/DDBJ whole genome shotgun (WGS) entry which is preliminary data.</text>
</comment>
<evidence type="ECO:0008006" key="4">
    <source>
        <dbReference type="Google" id="ProtNLM"/>
    </source>
</evidence>
<name>A0ABP8JDD1_9MICO</name>
<organism evidence="2 3">
    <name type="scientific">Ornithinibacter aureus</name>
    <dbReference type="NCBI Taxonomy" id="622664"/>
    <lineage>
        <taxon>Bacteria</taxon>
        <taxon>Bacillati</taxon>
        <taxon>Actinomycetota</taxon>
        <taxon>Actinomycetes</taxon>
        <taxon>Micrococcales</taxon>
        <taxon>Intrasporangiaceae</taxon>
        <taxon>Ornithinibacter</taxon>
    </lineage>
</organism>
<reference evidence="3" key="1">
    <citation type="journal article" date="2019" name="Int. J. Syst. Evol. Microbiol.">
        <title>The Global Catalogue of Microorganisms (GCM) 10K type strain sequencing project: providing services to taxonomists for standard genome sequencing and annotation.</title>
        <authorList>
            <consortium name="The Broad Institute Genomics Platform"/>
            <consortium name="The Broad Institute Genome Sequencing Center for Infectious Disease"/>
            <person name="Wu L."/>
            <person name="Ma J."/>
        </authorList>
    </citation>
    <scope>NUCLEOTIDE SEQUENCE [LARGE SCALE GENOMIC DNA]</scope>
    <source>
        <strain evidence="3">JCM 17738</strain>
    </source>
</reference>
<dbReference type="RefSeq" id="WP_211675339.1">
    <property type="nucleotide sequence ID" value="NZ_BAABFX010000009.1"/>
</dbReference>
<evidence type="ECO:0000313" key="2">
    <source>
        <dbReference type="EMBL" id="GAA4388955.1"/>
    </source>
</evidence>
<sequence>MNQPLPRRTALRAAAVLVVGSVGVTTSACTSDGSGDGRPDDGGVDGDADDRSTSLVVAADQRAGVVDVQASPHEQSLAASRALLDSAGVVVVASADTDVAAAAELAATHALPVLVAGPGLAAELDRLGVDTVVQVGAGEPEDVDASPGLVVVDGSDAAAVASLAGLPAHPKAHGAVVLLQPGGDLPPAVAATADAAGADRITVQHGDVRATPDAVGPVRAGTGPILALGSDLGPTEQVAQRVRTVRRASELPGGGFLPFPGRRMIALYGHPQTKALGMLGEQRPEQAVRRARALAKEYSALSREPVIPAFELIASVASQAAGDDGSYSRRTPIEVLLPWVEAAEEAGIYVVIDLQPGRTDFLTQAKFYEPLLRRPFVGLALDPEWRLEPDQKHLRQIGSVGVDEVNRVGSWLAALVREHDLPAKVLTLHQFRPSMITDRERLDTTLDEIQWLVHADGQGRQGDKQSTWKRLRRDLPDGVWLGWKNFEDEDLPMLTPEQTMAQVSPTPWFISYQ</sequence>
<evidence type="ECO:0000313" key="3">
    <source>
        <dbReference type="Proteomes" id="UP001500390"/>
    </source>
</evidence>
<proteinExistence type="predicted"/>
<gene>
    <name evidence="2" type="ORF">GCM10023153_04750</name>
</gene>
<feature type="region of interest" description="Disordered" evidence="1">
    <location>
        <begin position="28"/>
        <end position="50"/>
    </location>
</feature>
<keyword evidence="3" id="KW-1185">Reference proteome</keyword>
<dbReference type="Proteomes" id="UP001500390">
    <property type="component" value="Unassembled WGS sequence"/>
</dbReference>
<accession>A0ABP8JDD1</accession>